<evidence type="ECO:0000313" key="3">
    <source>
        <dbReference type="EMBL" id="KAJ1695517.1"/>
    </source>
</evidence>
<feature type="domain" description="Reverse transcriptase zinc-binding" evidence="2">
    <location>
        <begin position="237"/>
        <end position="322"/>
    </location>
</feature>
<keyword evidence="1" id="KW-0472">Membrane</keyword>
<sequence>MSSPRGWKSPLLSRAGRIVLASSVLSSIPVFFMSAFQLPSWVIKAIDKVRRIFIWQGNSGRGLPLLAWSRVCLPKELGGLGLIDLKLQNISLLLRWLWRLYSQPSSLWSTLAKKLFAKRNSNTPPLGWNGNGSFFWKQLLTLRYFFQISTTTELQNGENTLFWFDNWAGTLLSFFQASAHIPVRRFVTVSQTFRSWFDVVPAPMTETQDWLYRHFQRDSLTRGIDIMRWKWSSDGNYSSSSVYKALVSAGKVKFHLQNLWRLKIPPTVKTFLFLLAQDRLLTQCQLMRRNINVQHLCHLCQQDLLETADHLFCICPFSMTLWNRLGLSTVAVQGAQKLLLHLCSLDKLNPMSTKIATALWSLWLERNNRLFRNERRTLQAVHDWLVQQAALFFKFS</sequence>
<dbReference type="OrthoDB" id="683646at2759"/>
<keyword evidence="4" id="KW-1185">Reference proteome</keyword>
<proteinExistence type="predicted"/>
<name>A0A9Q0HRA1_9POAL</name>
<dbReference type="Proteomes" id="UP001151287">
    <property type="component" value="Unassembled WGS sequence"/>
</dbReference>
<keyword evidence="1" id="KW-1133">Transmembrane helix</keyword>
<dbReference type="Pfam" id="PF13966">
    <property type="entry name" value="zf-RVT"/>
    <property type="match status" value="1"/>
</dbReference>
<reference evidence="3" key="1">
    <citation type="journal article" date="2022" name="Cell">
        <title>Repeat-based holocentromeres influence genome architecture and karyotype evolution.</title>
        <authorList>
            <person name="Hofstatter P.G."/>
            <person name="Thangavel G."/>
            <person name="Lux T."/>
            <person name="Neumann P."/>
            <person name="Vondrak T."/>
            <person name="Novak P."/>
            <person name="Zhang M."/>
            <person name="Costa L."/>
            <person name="Castellani M."/>
            <person name="Scott A."/>
            <person name="Toegelov H."/>
            <person name="Fuchs J."/>
            <person name="Mata-Sucre Y."/>
            <person name="Dias Y."/>
            <person name="Vanzela A.L.L."/>
            <person name="Huettel B."/>
            <person name="Almeida C.C.S."/>
            <person name="Simkova H."/>
            <person name="Souza G."/>
            <person name="Pedrosa-Harand A."/>
            <person name="Macas J."/>
            <person name="Mayer K.F.X."/>
            <person name="Houben A."/>
            <person name="Marques A."/>
        </authorList>
    </citation>
    <scope>NUCLEOTIDE SEQUENCE</scope>
    <source>
        <strain evidence="3">RhyBre1mFocal</strain>
    </source>
</reference>
<gene>
    <name evidence="3" type="ORF">LUZ63_012215</name>
</gene>
<protein>
    <recommendedName>
        <fullName evidence="2">Reverse transcriptase zinc-binding domain-containing protein</fullName>
    </recommendedName>
</protein>
<comment type="caution">
    <text evidence="3">The sequence shown here is derived from an EMBL/GenBank/DDBJ whole genome shotgun (WGS) entry which is preliminary data.</text>
</comment>
<keyword evidence="1" id="KW-0812">Transmembrane</keyword>
<dbReference type="PANTHER" id="PTHR33116:SF78">
    <property type="entry name" value="OS12G0587133 PROTEIN"/>
    <property type="match status" value="1"/>
</dbReference>
<organism evidence="3 4">
    <name type="scientific">Rhynchospora breviuscula</name>
    <dbReference type="NCBI Taxonomy" id="2022672"/>
    <lineage>
        <taxon>Eukaryota</taxon>
        <taxon>Viridiplantae</taxon>
        <taxon>Streptophyta</taxon>
        <taxon>Embryophyta</taxon>
        <taxon>Tracheophyta</taxon>
        <taxon>Spermatophyta</taxon>
        <taxon>Magnoliopsida</taxon>
        <taxon>Liliopsida</taxon>
        <taxon>Poales</taxon>
        <taxon>Cyperaceae</taxon>
        <taxon>Cyperoideae</taxon>
        <taxon>Rhynchosporeae</taxon>
        <taxon>Rhynchospora</taxon>
    </lineage>
</organism>
<dbReference type="AlphaFoldDB" id="A0A9Q0HRA1"/>
<dbReference type="PANTHER" id="PTHR33116">
    <property type="entry name" value="REVERSE TRANSCRIPTASE ZINC-BINDING DOMAIN-CONTAINING PROTEIN-RELATED-RELATED"/>
    <property type="match status" value="1"/>
</dbReference>
<accession>A0A9Q0HRA1</accession>
<evidence type="ECO:0000313" key="4">
    <source>
        <dbReference type="Proteomes" id="UP001151287"/>
    </source>
</evidence>
<feature type="transmembrane region" description="Helical" evidence="1">
    <location>
        <begin position="20"/>
        <end position="43"/>
    </location>
</feature>
<dbReference type="EMBL" id="JAMQYH010000003">
    <property type="protein sequence ID" value="KAJ1695517.1"/>
    <property type="molecule type" value="Genomic_DNA"/>
</dbReference>
<dbReference type="InterPro" id="IPR026960">
    <property type="entry name" value="RVT-Znf"/>
</dbReference>
<evidence type="ECO:0000259" key="2">
    <source>
        <dbReference type="Pfam" id="PF13966"/>
    </source>
</evidence>
<evidence type="ECO:0000256" key="1">
    <source>
        <dbReference type="SAM" id="Phobius"/>
    </source>
</evidence>